<proteinExistence type="predicted"/>
<dbReference type="SUPFAM" id="SSF48695">
    <property type="entry name" value="Multiheme cytochromes"/>
    <property type="match status" value="1"/>
</dbReference>
<sequence>QYNMIVKGLRRREITGKRIRINYVYPLRDTKYICCRCHRKIKGLIVDFPEDIDVFGFRYHYFIPMVACHLCHDPLKLP</sequence>
<dbReference type="EMBL" id="BARS01029695">
    <property type="protein sequence ID" value="GAG07454.1"/>
    <property type="molecule type" value="Genomic_DNA"/>
</dbReference>
<evidence type="ECO:0000313" key="1">
    <source>
        <dbReference type="EMBL" id="GAG07454.1"/>
    </source>
</evidence>
<dbReference type="AlphaFoldDB" id="X0UNU2"/>
<comment type="caution">
    <text evidence="1">The sequence shown here is derived from an EMBL/GenBank/DDBJ whole genome shotgun (WGS) entry which is preliminary data.</text>
</comment>
<dbReference type="InterPro" id="IPR036280">
    <property type="entry name" value="Multihaem_cyt_sf"/>
</dbReference>
<accession>X0UNU2</accession>
<name>X0UNU2_9ZZZZ</name>
<gene>
    <name evidence="1" type="ORF">S01H1_46375</name>
</gene>
<reference evidence="1" key="1">
    <citation type="journal article" date="2014" name="Front. Microbiol.">
        <title>High frequency of phylogenetically diverse reductive dehalogenase-homologous genes in deep subseafloor sedimentary metagenomes.</title>
        <authorList>
            <person name="Kawai M."/>
            <person name="Futagami T."/>
            <person name="Toyoda A."/>
            <person name="Takaki Y."/>
            <person name="Nishi S."/>
            <person name="Hori S."/>
            <person name="Arai W."/>
            <person name="Tsubouchi T."/>
            <person name="Morono Y."/>
            <person name="Uchiyama I."/>
            <person name="Ito T."/>
            <person name="Fujiyama A."/>
            <person name="Inagaki F."/>
            <person name="Takami H."/>
        </authorList>
    </citation>
    <scope>NUCLEOTIDE SEQUENCE</scope>
    <source>
        <strain evidence="1">Expedition CK06-06</strain>
    </source>
</reference>
<feature type="non-terminal residue" evidence="1">
    <location>
        <position position="1"/>
    </location>
</feature>
<protein>
    <submittedName>
        <fullName evidence="1">Uncharacterized protein</fullName>
    </submittedName>
</protein>
<organism evidence="1">
    <name type="scientific">marine sediment metagenome</name>
    <dbReference type="NCBI Taxonomy" id="412755"/>
    <lineage>
        <taxon>unclassified sequences</taxon>
        <taxon>metagenomes</taxon>
        <taxon>ecological metagenomes</taxon>
    </lineage>
</organism>